<feature type="compositionally biased region" description="Polar residues" evidence="4">
    <location>
        <begin position="224"/>
        <end position="233"/>
    </location>
</feature>
<organism evidence="6 7">
    <name type="scientific">Clathrus columnatus</name>
    <dbReference type="NCBI Taxonomy" id="1419009"/>
    <lineage>
        <taxon>Eukaryota</taxon>
        <taxon>Fungi</taxon>
        <taxon>Dikarya</taxon>
        <taxon>Basidiomycota</taxon>
        <taxon>Agaricomycotina</taxon>
        <taxon>Agaricomycetes</taxon>
        <taxon>Phallomycetidae</taxon>
        <taxon>Phallales</taxon>
        <taxon>Clathraceae</taxon>
        <taxon>Clathrus</taxon>
    </lineage>
</organism>
<proteinExistence type="predicted"/>
<dbReference type="Gene3D" id="3.40.50.150">
    <property type="entry name" value="Vaccinia Virus protein VP39"/>
    <property type="match status" value="1"/>
</dbReference>
<dbReference type="InterPro" id="IPR029063">
    <property type="entry name" value="SAM-dependent_MTases_sf"/>
</dbReference>
<comment type="caution">
    <text evidence="6">The sequence shown here is derived from an EMBL/GenBank/DDBJ whole genome shotgun (WGS) entry which is preliminary data.</text>
</comment>
<keyword evidence="1" id="KW-0489">Methyltransferase</keyword>
<feature type="compositionally biased region" description="Polar residues" evidence="4">
    <location>
        <begin position="245"/>
        <end position="261"/>
    </location>
</feature>
<dbReference type="SUPFAM" id="SSF53335">
    <property type="entry name" value="S-adenosyl-L-methionine-dependent methyltransferases"/>
    <property type="match status" value="1"/>
</dbReference>
<evidence type="ECO:0000256" key="2">
    <source>
        <dbReference type="ARBA" id="ARBA00022679"/>
    </source>
</evidence>
<dbReference type="AlphaFoldDB" id="A0AAV5APE3"/>
<feature type="compositionally biased region" description="Acidic residues" evidence="4">
    <location>
        <begin position="264"/>
        <end position="275"/>
    </location>
</feature>
<evidence type="ECO:0000256" key="3">
    <source>
        <dbReference type="ARBA" id="ARBA00022691"/>
    </source>
</evidence>
<dbReference type="EMBL" id="BPWL01000010">
    <property type="protein sequence ID" value="GJJ14548.1"/>
    <property type="molecule type" value="Genomic_DNA"/>
</dbReference>
<protein>
    <recommendedName>
        <fullName evidence="5">O-methyltransferase C-terminal domain-containing protein</fullName>
    </recommendedName>
</protein>
<feature type="region of interest" description="Disordered" evidence="4">
    <location>
        <begin position="210"/>
        <end position="275"/>
    </location>
</feature>
<dbReference type="PANTHER" id="PTHR43712:SF2">
    <property type="entry name" value="O-METHYLTRANSFERASE CICE"/>
    <property type="match status" value="1"/>
</dbReference>
<dbReference type="PANTHER" id="PTHR43712">
    <property type="entry name" value="PUTATIVE (AFU_ORTHOLOGUE AFUA_4G14580)-RELATED"/>
    <property type="match status" value="1"/>
</dbReference>
<evidence type="ECO:0000313" key="7">
    <source>
        <dbReference type="Proteomes" id="UP001050691"/>
    </source>
</evidence>
<dbReference type="InterPro" id="IPR001077">
    <property type="entry name" value="COMT_C"/>
</dbReference>
<feature type="region of interest" description="Disordered" evidence="4">
    <location>
        <begin position="329"/>
        <end position="348"/>
    </location>
</feature>
<name>A0AAV5APE3_9AGAM</name>
<evidence type="ECO:0000259" key="5">
    <source>
        <dbReference type="Pfam" id="PF00891"/>
    </source>
</evidence>
<dbReference type="GO" id="GO:0032259">
    <property type="term" value="P:methylation"/>
    <property type="evidence" value="ECO:0007669"/>
    <property type="project" value="UniProtKB-KW"/>
</dbReference>
<dbReference type="PROSITE" id="PS51683">
    <property type="entry name" value="SAM_OMT_II"/>
    <property type="match status" value="1"/>
</dbReference>
<sequence>MSLFDALLTLISSSTKLLQVELQKAGLPEPWLDHPQLHPWDIETPSKEYWNARRTLLSSLGTMIALVQNPRERILCEGMGYHHPAVQNFIAHTRIADVLSEPGVNEAEGLHVTEIAQKTNTHPAKLDSYACITSSKKPVQTFPFTGKSDISFRAATAFSRNLRNSTTAFSERVQDSAFSTVFGTVKPEAGNESSGEIGDFELVGLHLDKPDSISNESLPDPRQTESQSINQVESDFEHVPGYLSPANSCPSELQTASSQILSDSPEEEDSSEEEFSSLCELTRLVITPDSYNSFPIESPTENTRGNEFTRLDMDFQMADRNHCGKAKVTTQAESFGEPTSSDYSPTNEVIDSGVLLPLTTEKAMPEQNYPQHHHVISFTPEIECGESCILPMTILAKEPELSSNNGEEEVTTAFSFLSYPQCGLYRKAFAQGMFTLEIMNGALGYRDINWNQWDREGNIFVELGASTGHLSLSVLPCLNHARFINQDLPEICQEGVKFFLEKEPEALYSGQVTFQPHDFFTTQPVKGAAVYILSNILHDWPDKEASNILGKIAEAMTSESRLLVCEIVHTPAISQSLRSPTHDAMGEVAGMVLEEGDSGMNVSFNEAPWPLLKDYGIVNRYSHHQTIELMVLFNGLDRTLTEYLQLFSQSNLELVKLHQIRKLVSVMELKLKD</sequence>
<evidence type="ECO:0000256" key="4">
    <source>
        <dbReference type="SAM" id="MobiDB-lite"/>
    </source>
</evidence>
<dbReference type="GO" id="GO:0008171">
    <property type="term" value="F:O-methyltransferase activity"/>
    <property type="evidence" value="ECO:0007669"/>
    <property type="project" value="InterPro"/>
</dbReference>
<feature type="domain" description="O-methyltransferase C-terminal" evidence="5">
    <location>
        <begin position="460"/>
        <end position="598"/>
    </location>
</feature>
<reference evidence="6" key="1">
    <citation type="submission" date="2021-10" db="EMBL/GenBank/DDBJ databases">
        <title>De novo Genome Assembly of Clathrus columnatus (Basidiomycota, Fungi) Using Illumina and Nanopore Sequence Data.</title>
        <authorList>
            <person name="Ogiso-Tanaka E."/>
            <person name="Itagaki H."/>
            <person name="Hosoya T."/>
            <person name="Hosaka K."/>
        </authorList>
    </citation>
    <scope>NUCLEOTIDE SEQUENCE</scope>
    <source>
        <strain evidence="6">MO-923</strain>
    </source>
</reference>
<gene>
    <name evidence="6" type="ORF">Clacol_008813</name>
</gene>
<keyword evidence="3" id="KW-0949">S-adenosyl-L-methionine</keyword>
<dbReference type="Proteomes" id="UP001050691">
    <property type="component" value="Unassembled WGS sequence"/>
</dbReference>
<keyword evidence="2" id="KW-0808">Transferase</keyword>
<evidence type="ECO:0000256" key="1">
    <source>
        <dbReference type="ARBA" id="ARBA00022603"/>
    </source>
</evidence>
<accession>A0AAV5APE3</accession>
<dbReference type="Pfam" id="PF00891">
    <property type="entry name" value="Methyltransf_2"/>
    <property type="match status" value="1"/>
</dbReference>
<dbReference type="InterPro" id="IPR016461">
    <property type="entry name" value="COMT-like"/>
</dbReference>
<evidence type="ECO:0000313" key="6">
    <source>
        <dbReference type="EMBL" id="GJJ14548.1"/>
    </source>
</evidence>
<keyword evidence="7" id="KW-1185">Reference proteome</keyword>